<accession>A0ABX2QJP4</accession>
<evidence type="ECO:0000313" key="3">
    <source>
        <dbReference type="Proteomes" id="UP000659172"/>
    </source>
</evidence>
<dbReference type="Proteomes" id="UP000659172">
    <property type="component" value="Unassembled WGS sequence"/>
</dbReference>
<sequence>MAKTDPGKKPAPKGGTMPPNDKKKAKEDEYLDEALEETFPASDPIAPPRFDDSKN</sequence>
<keyword evidence="3" id="KW-1185">Reference proteome</keyword>
<comment type="caution">
    <text evidence="2">The sequence shown here is derived from an EMBL/GenBank/DDBJ whole genome shotgun (WGS) entry which is preliminary data.</text>
</comment>
<protein>
    <submittedName>
        <fullName evidence="2">Uncharacterized protein</fullName>
    </submittedName>
</protein>
<dbReference type="EMBL" id="JABXYK010000019">
    <property type="protein sequence ID" value="NVP58011.1"/>
    <property type="molecule type" value="Genomic_DNA"/>
</dbReference>
<dbReference type="RefSeq" id="WP_176951916.1">
    <property type="nucleotide sequence ID" value="NZ_JABXYK010000019.1"/>
</dbReference>
<proteinExistence type="predicted"/>
<feature type="region of interest" description="Disordered" evidence="1">
    <location>
        <begin position="1"/>
        <end position="55"/>
    </location>
</feature>
<evidence type="ECO:0000256" key="1">
    <source>
        <dbReference type="SAM" id="MobiDB-lite"/>
    </source>
</evidence>
<gene>
    <name evidence="2" type="ORF">HV823_22475</name>
</gene>
<organism evidence="2 3">
    <name type="scientific">Mycoplana rhizolycopersici</name>
    <dbReference type="NCBI Taxonomy" id="2746702"/>
    <lineage>
        <taxon>Bacteria</taxon>
        <taxon>Pseudomonadati</taxon>
        <taxon>Pseudomonadota</taxon>
        <taxon>Alphaproteobacteria</taxon>
        <taxon>Hyphomicrobiales</taxon>
        <taxon>Rhizobiaceae</taxon>
        <taxon>Mycoplana</taxon>
    </lineage>
</organism>
<reference evidence="2 3" key="1">
    <citation type="submission" date="2020-06" db="EMBL/GenBank/DDBJ databases">
        <title>Rhizobium sp.nov. isolated from the tomato plant.</title>
        <authorList>
            <person name="Thin K.K."/>
            <person name="Zhang X."/>
            <person name="He S."/>
        </authorList>
    </citation>
    <scope>NUCLEOTIDE SEQUENCE [LARGE SCALE GENOMIC DNA]</scope>
    <source>
        <strain evidence="2 3">DBTS2</strain>
    </source>
</reference>
<evidence type="ECO:0000313" key="2">
    <source>
        <dbReference type="EMBL" id="NVP58011.1"/>
    </source>
</evidence>
<name>A0ABX2QJP4_9HYPH</name>